<accession>A0A975B439</accession>
<dbReference type="Proteomes" id="UP000663720">
    <property type="component" value="Chromosome"/>
</dbReference>
<keyword evidence="2" id="KW-1185">Reference proteome</keyword>
<gene>
    <name evidence="1" type="ORF">dnl_06420</name>
</gene>
<evidence type="ECO:0000313" key="1">
    <source>
        <dbReference type="EMBL" id="QTA78421.1"/>
    </source>
</evidence>
<evidence type="ECO:0000313" key="2">
    <source>
        <dbReference type="Proteomes" id="UP000663720"/>
    </source>
</evidence>
<name>A0A975B439_9BACT</name>
<dbReference type="KEGG" id="dli:dnl_06420"/>
<dbReference type="AlphaFoldDB" id="A0A975B439"/>
<proteinExistence type="predicted"/>
<reference evidence="1" key="1">
    <citation type="journal article" date="2021" name="Microb. Physiol.">
        <title>Proteogenomic Insights into the Physiology of Marine, Sulfate-Reducing, Filamentous Desulfonema limicola and Desulfonema magnum.</title>
        <authorList>
            <person name="Schnaars V."/>
            <person name="Wohlbrand L."/>
            <person name="Scheve S."/>
            <person name="Hinrichs C."/>
            <person name="Reinhardt R."/>
            <person name="Rabus R."/>
        </authorList>
    </citation>
    <scope>NUCLEOTIDE SEQUENCE</scope>
    <source>
        <strain evidence="1">5ac10</strain>
    </source>
</reference>
<sequence>MKGAETRRQEIIEEYIGTTGKRVFLVEGENDRNVFSEMAEKKFENEFEQNWIIAPAGGKNLVVGILSKEPDWLGLVDRDEWTEETIAQKQNELPNLNILPRFCLENYIIEPSDIWNALPEIQKNKISGGIEQLKSEILADHEKWLRHGVLRTLIQPLWDGLIARGFQNALLDFENAQDDGEIKEILKKWHSFLNPDDIFNKFQEKLEQVREASDFEQISLWIDGKTFFASHVHKVLNNLLGQTSEAERKKQIFKGLLPDDLEFLWEKFNLQ</sequence>
<dbReference type="EMBL" id="CP061799">
    <property type="protein sequence ID" value="QTA78421.1"/>
    <property type="molecule type" value="Genomic_DNA"/>
</dbReference>
<organism evidence="1 2">
    <name type="scientific">Desulfonema limicola</name>
    <dbReference type="NCBI Taxonomy" id="45656"/>
    <lineage>
        <taxon>Bacteria</taxon>
        <taxon>Pseudomonadati</taxon>
        <taxon>Thermodesulfobacteriota</taxon>
        <taxon>Desulfobacteria</taxon>
        <taxon>Desulfobacterales</taxon>
        <taxon>Desulfococcaceae</taxon>
        <taxon>Desulfonema</taxon>
    </lineage>
</organism>
<protein>
    <submittedName>
        <fullName evidence="1">DUF4435</fullName>
    </submittedName>
</protein>